<name>A0ACB8TMV4_9APHY</name>
<dbReference type="EMBL" id="MU274973">
    <property type="protein sequence ID" value="KAI0083321.1"/>
    <property type="molecule type" value="Genomic_DNA"/>
</dbReference>
<dbReference type="Proteomes" id="UP001055072">
    <property type="component" value="Unassembled WGS sequence"/>
</dbReference>
<proteinExistence type="predicted"/>
<protein>
    <submittedName>
        <fullName evidence="1">Uncharacterized protein</fullName>
    </submittedName>
</protein>
<sequence length="233" mass="25707">MDQCVGIVRTLLLLGRLCVARISLVLAVFGHQAVVLNCGVNVAQWKASLLIRRDRMDVHMNRSQRNLLTKTRKSSGYRSISIVRDERPQGALQEGKPGSVRHTVRGDASTVTFGFLNRLTGPIGWQPLSAHMHYVAIVNGHRLPDCVGINIVCPKQRRTTHIALNASSKTVKVENHGDTATAGHPGALEARINLLPFSTLTVYILLTNKLNTLKYRGLGALRIRVESFHVLNV</sequence>
<comment type="caution">
    <text evidence="1">The sequence shown here is derived from an EMBL/GenBank/DDBJ whole genome shotgun (WGS) entry which is preliminary data.</text>
</comment>
<keyword evidence="2" id="KW-1185">Reference proteome</keyword>
<evidence type="ECO:0000313" key="1">
    <source>
        <dbReference type="EMBL" id="KAI0083321.1"/>
    </source>
</evidence>
<accession>A0ACB8TMV4</accession>
<evidence type="ECO:0000313" key="2">
    <source>
        <dbReference type="Proteomes" id="UP001055072"/>
    </source>
</evidence>
<gene>
    <name evidence="1" type="ORF">BDY19DRAFT_910687</name>
</gene>
<organism evidence="1 2">
    <name type="scientific">Irpex rosettiformis</name>
    <dbReference type="NCBI Taxonomy" id="378272"/>
    <lineage>
        <taxon>Eukaryota</taxon>
        <taxon>Fungi</taxon>
        <taxon>Dikarya</taxon>
        <taxon>Basidiomycota</taxon>
        <taxon>Agaricomycotina</taxon>
        <taxon>Agaricomycetes</taxon>
        <taxon>Polyporales</taxon>
        <taxon>Irpicaceae</taxon>
        <taxon>Irpex</taxon>
    </lineage>
</organism>
<reference evidence="1" key="1">
    <citation type="journal article" date="2021" name="Environ. Microbiol.">
        <title>Gene family expansions and transcriptome signatures uncover fungal adaptations to wood decay.</title>
        <authorList>
            <person name="Hage H."/>
            <person name="Miyauchi S."/>
            <person name="Viragh M."/>
            <person name="Drula E."/>
            <person name="Min B."/>
            <person name="Chaduli D."/>
            <person name="Navarro D."/>
            <person name="Favel A."/>
            <person name="Norest M."/>
            <person name="Lesage-Meessen L."/>
            <person name="Balint B."/>
            <person name="Merenyi Z."/>
            <person name="de Eugenio L."/>
            <person name="Morin E."/>
            <person name="Martinez A.T."/>
            <person name="Baldrian P."/>
            <person name="Stursova M."/>
            <person name="Martinez M.J."/>
            <person name="Novotny C."/>
            <person name="Magnuson J.K."/>
            <person name="Spatafora J.W."/>
            <person name="Maurice S."/>
            <person name="Pangilinan J."/>
            <person name="Andreopoulos W."/>
            <person name="LaButti K."/>
            <person name="Hundley H."/>
            <person name="Na H."/>
            <person name="Kuo A."/>
            <person name="Barry K."/>
            <person name="Lipzen A."/>
            <person name="Henrissat B."/>
            <person name="Riley R."/>
            <person name="Ahrendt S."/>
            <person name="Nagy L.G."/>
            <person name="Grigoriev I.V."/>
            <person name="Martin F."/>
            <person name="Rosso M.N."/>
        </authorList>
    </citation>
    <scope>NUCLEOTIDE SEQUENCE</scope>
    <source>
        <strain evidence="1">CBS 384.51</strain>
    </source>
</reference>